<dbReference type="Pfam" id="PF14307">
    <property type="entry name" value="Glyco_tran_WbsX"/>
    <property type="match status" value="1"/>
</dbReference>
<dbReference type="EMBL" id="CP118108">
    <property type="protein sequence ID" value="WDI03425.1"/>
    <property type="molecule type" value="Genomic_DNA"/>
</dbReference>
<dbReference type="InterPro" id="IPR032719">
    <property type="entry name" value="WbsX"/>
</dbReference>
<reference evidence="1 4" key="1">
    <citation type="submission" date="2023-02" db="EMBL/GenBank/DDBJ databases">
        <title>Pathogen: clinical or host-associated sample.</title>
        <authorList>
            <person name="Hergert J."/>
            <person name="Casey R."/>
            <person name="Wagner J."/>
            <person name="Young E.L."/>
            <person name="Oakeson K.F."/>
        </authorList>
    </citation>
    <scope>NUCLEOTIDE SEQUENCE</scope>
    <source>
        <strain evidence="2 4">2022CK-00829</strain>
        <strain evidence="1">2022CK-00830</strain>
    </source>
</reference>
<evidence type="ECO:0000313" key="1">
    <source>
        <dbReference type="EMBL" id="WDH83768.1"/>
    </source>
</evidence>
<accession>A0AAX3N3I2</accession>
<dbReference type="PANTHER" id="PTHR41244:SF1">
    <property type="entry name" value="GLYCOSYLTRANSFERASE"/>
    <property type="match status" value="1"/>
</dbReference>
<name>A0AAX3N3I2_9BACL</name>
<dbReference type="AlphaFoldDB" id="A0AAX3N3I2"/>
<protein>
    <submittedName>
        <fullName evidence="1">Glycoside hydrolase family 99-like domain-containing protein</fullName>
    </submittedName>
</protein>
<evidence type="ECO:0000313" key="3">
    <source>
        <dbReference type="Proteomes" id="UP001220962"/>
    </source>
</evidence>
<dbReference type="Proteomes" id="UP001220962">
    <property type="component" value="Chromosome"/>
</dbReference>
<dbReference type="GO" id="GO:0016787">
    <property type="term" value="F:hydrolase activity"/>
    <property type="evidence" value="ECO:0007669"/>
    <property type="project" value="UniProtKB-KW"/>
</dbReference>
<sequence length="351" mass="41632">MKLIAYYLPQFHQIPENDLWWGEGFTEWTNTQKARPLYPNHRQPKEPLKDYYYNLMDPSVREWQASLAQYYGIYGFCYYHYWFKGKRLLEKPLEALLQSDTPDFPFCLSWANEPWTRRWDGSDDEILMPQDYGDEADWAEHFVELLKVFNDKRYIRIENKPLFVIYRPGLIPRCEEMLEYWNKLAVQHGLQGIYFVRTLGGFDIPNQAGFEASVEFEPHYTFAHAHTQGLWSKIKKKENEHLVFDYDGAWEMILSRSPHRSGEQIIPGAYVNWDNTPRRGYHGQSCIGSSPEKFAYYLTRQIERAAQVYNSSFLFVNAWNEWAEGTYLEPDKDHGFAYLEAVRTALLNYAP</sequence>
<evidence type="ECO:0000313" key="2">
    <source>
        <dbReference type="EMBL" id="WDI03425.1"/>
    </source>
</evidence>
<evidence type="ECO:0000313" key="4">
    <source>
        <dbReference type="Proteomes" id="UP001221519"/>
    </source>
</evidence>
<organism evidence="1 3">
    <name type="scientific">Paenibacillus urinalis</name>
    <dbReference type="NCBI Taxonomy" id="521520"/>
    <lineage>
        <taxon>Bacteria</taxon>
        <taxon>Bacillati</taxon>
        <taxon>Bacillota</taxon>
        <taxon>Bacilli</taxon>
        <taxon>Bacillales</taxon>
        <taxon>Paenibacillaceae</taxon>
        <taxon>Paenibacillus</taxon>
    </lineage>
</organism>
<dbReference type="EMBL" id="CP118101">
    <property type="protein sequence ID" value="WDH83768.1"/>
    <property type="molecule type" value="Genomic_DNA"/>
</dbReference>
<dbReference type="Gene3D" id="3.20.20.80">
    <property type="entry name" value="Glycosidases"/>
    <property type="match status" value="1"/>
</dbReference>
<dbReference type="CDD" id="cd11579">
    <property type="entry name" value="Glyco_tran_WbsX"/>
    <property type="match status" value="1"/>
</dbReference>
<proteinExistence type="predicted"/>
<keyword evidence="1" id="KW-0378">Hydrolase</keyword>
<dbReference type="Proteomes" id="UP001221519">
    <property type="component" value="Chromosome"/>
</dbReference>
<keyword evidence="4" id="KW-1185">Reference proteome</keyword>
<dbReference type="PANTHER" id="PTHR41244">
    <property type="entry name" value="RHAMNAN SYNTHESIS F"/>
    <property type="match status" value="1"/>
</dbReference>
<gene>
    <name evidence="1" type="ORF">PUW23_05945</name>
    <name evidence="2" type="ORF">PUW25_05480</name>
</gene>
<dbReference type="RefSeq" id="WP_047912218.1">
    <property type="nucleotide sequence ID" value="NZ_CP118101.1"/>
</dbReference>